<protein>
    <submittedName>
        <fullName evidence="1">Uncharacterized protein</fullName>
    </submittedName>
</protein>
<comment type="caution">
    <text evidence="1">The sequence shown here is derived from an EMBL/GenBank/DDBJ whole genome shotgun (WGS) entry which is preliminary data.</text>
</comment>
<reference evidence="1 2" key="1">
    <citation type="journal article" date="2020" name="ISME J.">
        <title>Comparative genomics reveals insights into cyanobacterial evolution and habitat adaptation.</title>
        <authorList>
            <person name="Chen M.Y."/>
            <person name="Teng W.K."/>
            <person name="Zhao L."/>
            <person name="Hu C.X."/>
            <person name="Zhou Y.K."/>
            <person name="Han B.P."/>
            <person name="Song L.R."/>
            <person name="Shu W.S."/>
        </authorList>
    </citation>
    <scope>NUCLEOTIDE SEQUENCE [LARGE SCALE GENOMIC DNA]</scope>
    <source>
        <strain evidence="1 2">FACHB-130</strain>
    </source>
</reference>
<dbReference type="Proteomes" id="UP000603457">
    <property type="component" value="Unassembled WGS sequence"/>
</dbReference>
<keyword evidence="2" id="KW-1185">Reference proteome</keyword>
<evidence type="ECO:0000313" key="1">
    <source>
        <dbReference type="EMBL" id="MBD2596253.1"/>
    </source>
</evidence>
<proteinExistence type="predicted"/>
<dbReference type="EMBL" id="JACJTB010000025">
    <property type="protein sequence ID" value="MBD2596253.1"/>
    <property type="molecule type" value="Genomic_DNA"/>
</dbReference>
<name>A0ABR8FYP5_9NOSO</name>
<organism evidence="1 2">
    <name type="scientific">Nostoc spongiaeforme FACHB-130</name>
    <dbReference type="NCBI Taxonomy" id="1357510"/>
    <lineage>
        <taxon>Bacteria</taxon>
        <taxon>Bacillati</taxon>
        <taxon>Cyanobacteriota</taxon>
        <taxon>Cyanophyceae</taxon>
        <taxon>Nostocales</taxon>
        <taxon>Nostocaceae</taxon>
        <taxon>Nostoc</taxon>
    </lineage>
</organism>
<evidence type="ECO:0000313" key="2">
    <source>
        <dbReference type="Proteomes" id="UP000603457"/>
    </source>
</evidence>
<accession>A0ABR8FYP5</accession>
<dbReference type="RefSeq" id="WP_190969005.1">
    <property type="nucleotide sequence ID" value="NZ_JACJTB010000025.1"/>
</dbReference>
<gene>
    <name evidence="1" type="ORF">H6G74_18240</name>
</gene>
<sequence length="156" mass="18495">MKLNIEQKLWNLGKENESYTKEDFYEIIDALLDDFQEFIGHNFKRDTEINLDMKKPHSPSFGRWMWTMETENSPLSTVWLAVIGGDMVGTENRDNVFHVSLTLFLFDAISKKRLCLTTGESVIEFVFERQSNSRGCWRSFGWCKDEWGEWEDIKYE</sequence>